<feature type="compositionally biased region" description="Polar residues" evidence="6">
    <location>
        <begin position="56"/>
        <end position="74"/>
    </location>
</feature>
<feature type="region of interest" description="Disordered" evidence="6">
    <location>
        <begin position="198"/>
        <end position="227"/>
    </location>
</feature>
<feature type="compositionally biased region" description="Polar residues" evidence="6">
    <location>
        <begin position="198"/>
        <end position="219"/>
    </location>
</feature>
<evidence type="ECO:0000259" key="7">
    <source>
        <dbReference type="PROSITE" id="PS50157"/>
    </source>
</evidence>
<dbReference type="InterPro" id="IPR013087">
    <property type="entry name" value="Znf_C2H2_type"/>
</dbReference>
<keyword evidence="9" id="KW-1185">Reference proteome</keyword>
<evidence type="ECO:0000313" key="9">
    <source>
        <dbReference type="Proteomes" id="UP001626550"/>
    </source>
</evidence>
<evidence type="ECO:0000256" key="1">
    <source>
        <dbReference type="ARBA" id="ARBA00022723"/>
    </source>
</evidence>
<keyword evidence="4" id="KW-0862">Zinc</keyword>
<dbReference type="InterPro" id="IPR036236">
    <property type="entry name" value="Znf_C2H2_sf"/>
</dbReference>
<dbReference type="SMART" id="SM00355">
    <property type="entry name" value="ZnF_C2H2"/>
    <property type="match status" value="2"/>
</dbReference>
<dbReference type="Proteomes" id="UP001626550">
    <property type="component" value="Unassembled WGS sequence"/>
</dbReference>
<feature type="region of interest" description="Disordered" evidence="6">
    <location>
        <begin position="401"/>
        <end position="425"/>
    </location>
</feature>
<keyword evidence="2" id="KW-0677">Repeat</keyword>
<name>A0ABD2QCL4_9PLAT</name>
<reference evidence="8 9" key="1">
    <citation type="submission" date="2024-11" db="EMBL/GenBank/DDBJ databases">
        <title>Adaptive evolution of stress response genes in parasites aligns with host niche diversity.</title>
        <authorList>
            <person name="Hahn C."/>
            <person name="Resl P."/>
        </authorList>
    </citation>
    <scope>NUCLEOTIDE SEQUENCE [LARGE SCALE GENOMIC DNA]</scope>
    <source>
        <strain evidence="8">EGGRZ-B1_66</strain>
        <tissue evidence="8">Body</tissue>
    </source>
</reference>
<proteinExistence type="predicted"/>
<feature type="region of interest" description="Disordered" evidence="6">
    <location>
        <begin position="16"/>
        <end position="74"/>
    </location>
</feature>
<gene>
    <name evidence="8" type="ORF">Ciccas_005318</name>
</gene>
<feature type="compositionally biased region" description="Polar residues" evidence="6">
    <location>
        <begin position="401"/>
        <end position="413"/>
    </location>
</feature>
<organism evidence="8 9">
    <name type="scientific">Cichlidogyrus casuarinus</name>
    <dbReference type="NCBI Taxonomy" id="1844966"/>
    <lineage>
        <taxon>Eukaryota</taxon>
        <taxon>Metazoa</taxon>
        <taxon>Spiralia</taxon>
        <taxon>Lophotrochozoa</taxon>
        <taxon>Platyhelminthes</taxon>
        <taxon>Monogenea</taxon>
        <taxon>Monopisthocotylea</taxon>
        <taxon>Dactylogyridea</taxon>
        <taxon>Ancyrocephalidae</taxon>
        <taxon>Cichlidogyrus</taxon>
    </lineage>
</organism>
<sequence length="425" mass="46677">MMRSLELIATSTIMVSQDEQSEASSLASFDELSNEPFPSLFDDDSYPPTQVPHPSRPQSMINSGNRPQMDTGQRTADGRYVCRVCGRHFANRFSLTGHYKSHYGYHEKPYACADCGLRYTSPSNLHHHRAKKCAILRLKKALSEEEGNSRSGNGNSSSFENLLQTMPKDGSDNNNSPNPQTSILVQKALKVIERRNWLSNRGDNGSDTQDCLASSSNASGMKFSRQSRQEAIKELMNIVSVPKVNSPTSSTSTRTIRSPEKKVEVTDSYSAGSKRIRRDSSEESSPKRKSQEEPQIDAANALTNALKASITSNNLSFLLQDLQSKLLMSSMLTLLQQNGGLVSANLNQKPTDKVCSSQQKPAVQNLAQLLLQHNPIMSSFMAAGGGNLLMNQTMAKLQKQLLTGSTEDSTKNTADPAAKEPEKKL</sequence>
<feature type="compositionally biased region" description="Low complexity" evidence="6">
    <location>
        <begin position="149"/>
        <end position="158"/>
    </location>
</feature>
<evidence type="ECO:0000256" key="5">
    <source>
        <dbReference type="PROSITE-ProRule" id="PRU00042"/>
    </source>
</evidence>
<feature type="compositionally biased region" description="Polar residues" evidence="6">
    <location>
        <begin position="16"/>
        <end position="27"/>
    </location>
</feature>
<comment type="caution">
    <text evidence="8">The sequence shown here is derived from an EMBL/GenBank/DDBJ whole genome shotgun (WGS) entry which is preliminary data.</text>
</comment>
<accession>A0ABD2QCL4</accession>
<evidence type="ECO:0000256" key="4">
    <source>
        <dbReference type="ARBA" id="ARBA00022833"/>
    </source>
</evidence>
<evidence type="ECO:0000256" key="6">
    <source>
        <dbReference type="SAM" id="MobiDB-lite"/>
    </source>
</evidence>
<feature type="region of interest" description="Disordered" evidence="6">
    <location>
        <begin position="243"/>
        <end position="295"/>
    </location>
</feature>
<keyword evidence="1" id="KW-0479">Metal-binding</keyword>
<feature type="compositionally biased region" description="Basic and acidic residues" evidence="6">
    <location>
        <begin position="278"/>
        <end position="292"/>
    </location>
</feature>
<dbReference type="Gene3D" id="3.30.160.60">
    <property type="entry name" value="Classic Zinc Finger"/>
    <property type="match status" value="1"/>
</dbReference>
<dbReference type="Pfam" id="PF00096">
    <property type="entry name" value="zf-C2H2"/>
    <property type="match status" value="2"/>
</dbReference>
<keyword evidence="3 5" id="KW-0863">Zinc-finger</keyword>
<dbReference type="FunFam" id="3.30.160.60:FF:000100">
    <property type="entry name" value="Zinc finger 45-like"/>
    <property type="match status" value="1"/>
</dbReference>
<evidence type="ECO:0000256" key="2">
    <source>
        <dbReference type="ARBA" id="ARBA00022737"/>
    </source>
</evidence>
<dbReference type="SUPFAM" id="SSF57667">
    <property type="entry name" value="beta-beta-alpha zinc fingers"/>
    <property type="match status" value="1"/>
</dbReference>
<evidence type="ECO:0000313" key="8">
    <source>
        <dbReference type="EMBL" id="KAL3316041.1"/>
    </source>
</evidence>
<evidence type="ECO:0000256" key="3">
    <source>
        <dbReference type="ARBA" id="ARBA00022771"/>
    </source>
</evidence>
<dbReference type="EMBL" id="JBJKFK010000614">
    <property type="protein sequence ID" value="KAL3316041.1"/>
    <property type="molecule type" value="Genomic_DNA"/>
</dbReference>
<feature type="compositionally biased region" description="Low complexity" evidence="6">
    <location>
        <begin position="246"/>
        <end position="256"/>
    </location>
</feature>
<dbReference type="GO" id="GO:0008270">
    <property type="term" value="F:zinc ion binding"/>
    <property type="evidence" value="ECO:0007669"/>
    <property type="project" value="UniProtKB-KW"/>
</dbReference>
<feature type="domain" description="C2H2-type" evidence="7">
    <location>
        <begin position="80"/>
        <end position="107"/>
    </location>
</feature>
<dbReference type="PROSITE" id="PS50157">
    <property type="entry name" value="ZINC_FINGER_C2H2_2"/>
    <property type="match status" value="1"/>
</dbReference>
<feature type="region of interest" description="Disordered" evidence="6">
    <location>
        <begin position="144"/>
        <end position="180"/>
    </location>
</feature>
<dbReference type="PROSITE" id="PS00028">
    <property type="entry name" value="ZINC_FINGER_C2H2_1"/>
    <property type="match status" value="1"/>
</dbReference>
<protein>
    <recommendedName>
        <fullName evidence="7">C2H2-type domain-containing protein</fullName>
    </recommendedName>
</protein>
<dbReference type="AlphaFoldDB" id="A0ABD2QCL4"/>